<dbReference type="EMBL" id="JAFMOU010000072">
    <property type="protein sequence ID" value="MBU9838141.1"/>
    <property type="molecule type" value="Genomic_DNA"/>
</dbReference>
<organism evidence="2 3">
    <name type="scientific">Rahnella perminowiae</name>
    <dbReference type="NCBI Taxonomy" id="2816244"/>
    <lineage>
        <taxon>Bacteria</taxon>
        <taxon>Pseudomonadati</taxon>
        <taxon>Pseudomonadota</taxon>
        <taxon>Gammaproteobacteria</taxon>
        <taxon>Enterobacterales</taxon>
        <taxon>Yersiniaceae</taxon>
        <taxon>Rahnella</taxon>
    </lineage>
</organism>
<dbReference type="InterPro" id="IPR004839">
    <property type="entry name" value="Aminotransferase_I/II_large"/>
</dbReference>
<evidence type="ECO:0000313" key="2">
    <source>
        <dbReference type="EMBL" id="MBU9838141.1"/>
    </source>
</evidence>
<dbReference type="PANTHER" id="PTHR43510">
    <property type="entry name" value="AMINOTRANSFERASE FUNCTION, HYPOTHETICAL (EUROFUNG)"/>
    <property type="match status" value="1"/>
</dbReference>
<dbReference type="Proteomes" id="UP000699865">
    <property type="component" value="Unassembled WGS sequence"/>
</dbReference>
<comment type="caution">
    <text evidence="2">The sequence shown here is derived from an EMBL/GenBank/DDBJ whole genome shotgun (WGS) entry which is preliminary data.</text>
</comment>
<dbReference type="CDD" id="cd00609">
    <property type="entry name" value="AAT_like"/>
    <property type="match status" value="1"/>
</dbReference>
<keyword evidence="3" id="KW-1185">Reference proteome</keyword>
<evidence type="ECO:0000313" key="3">
    <source>
        <dbReference type="Proteomes" id="UP000699865"/>
    </source>
</evidence>
<protein>
    <submittedName>
        <fullName evidence="2">Pyridoxal phosphate-dependent aminotransferase</fullName>
    </submittedName>
</protein>
<keyword evidence="2" id="KW-0032">Aminotransferase</keyword>
<accession>A0ABS6L8H7</accession>
<name>A0ABS6L8H7_9GAMM</name>
<evidence type="ECO:0000259" key="1">
    <source>
        <dbReference type="Pfam" id="PF00155"/>
    </source>
</evidence>
<keyword evidence="2" id="KW-0808">Transferase</keyword>
<gene>
    <name evidence="2" type="ORF">J1786_25470</name>
</gene>
<proteinExistence type="predicted"/>
<sequence length="376" mass="41972">MSFPEDFRLISYLSHLEHAVRFPLSSSYPESMDLDTLFELAGKEHRAPFMQTMLDYPPLRGTPALLDAIASTYQKITAQDIISFAGADEAIYASFQMLLKSGDHAVVITPNYQSLESVPLSLCDVSGVALDADNDWALDTGKIRDALRPNTKVLVINFPHNPTGALISRAQLDELIDLCRERGIWIFSDEVYRLTEFDPADRLPQLADIYERGISLNVTSKAYGLPGLRIGWVACQDKTWMLELERMKQYLSICNSMPGEVLTTIALNARIPILERVMERSRRRLASLTAFLARYPHLFQLSLPKAGVLTFVRYTGAEGAEAFATQLVQQAGVMVIPSVVYGSALNAVSEDFLRIGFGRENLDEALGEMGKWLDKQ</sequence>
<reference evidence="2 3" key="1">
    <citation type="submission" date="2021-03" db="EMBL/GenBank/DDBJ databases">
        <title>Five novel Rahnella species.</title>
        <authorList>
            <person name="Brady C."/>
            <person name="Asselin J."/>
            <person name="Beer S."/>
            <person name="Bruberg M.B."/>
            <person name="Crampton B."/>
            <person name="Venter S."/>
            <person name="Arnold D."/>
            <person name="Denman S."/>
        </authorList>
    </citation>
    <scope>NUCLEOTIDE SEQUENCE [LARGE SCALE GENOMIC DNA]</scope>
    <source>
        <strain evidence="2 3">L72c</strain>
    </source>
</reference>
<dbReference type="RefSeq" id="WP_217139473.1">
    <property type="nucleotide sequence ID" value="NZ_JAFMOU010000072.1"/>
</dbReference>
<dbReference type="PANTHER" id="PTHR43510:SF1">
    <property type="entry name" value="AMINOTRANSFERASE FUNCTION, HYPOTHETICAL (EUROFUNG)"/>
    <property type="match status" value="1"/>
</dbReference>
<dbReference type="Pfam" id="PF00155">
    <property type="entry name" value="Aminotran_1_2"/>
    <property type="match status" value="1"/>
</dbReference>
<feature type="domain" description="Aminotransferase class I/classII large" evidence="1">
    <location>
        <begin position="44"/>
        <end position="366"/>
    </location>
</feature>
<dbReference type="GO" id="GO:0008483">
    <property type="term" value="F:transaminase activity"/>
    <property type="evidence" value="ECO:0007669"/>
    <property type="project" value="UniProtKB-KW"/>
</dbReference>